<keyword evidence="6" id="KW-0975">Bacterial flagellum</keyword>
<dbReference type="PANTHER" id="PTHR30033:SF1">
    <property type="entry name" value="FLAGELLAR HOOK-ASSOCIATED PROTEIN 1"/>
    <property type="match status" value="1"/>
</dbReference>
<dbReference type="InterPro" id="IPR049119">
    <property type="entry name" value="FlgK_D2-like"/>
</dbReference>
<name>A0A7T4R3D1_9GAMM</name>
<keyword evidence="12" id="KW-0282">Flagellum</keyword>
<keyword evidence="12" id="KW-0966">Cell projection</keyword>
<keyword evidence="13" id="KW-1185">Reference proteome</keyword>
<evidence type="ECO:0000259" key="10">
    <source>
        <dbReference type="Pfam" id="PF21158"/>
    </source>
</evidence>
<dbReference type="Pfam" id="PF21158">
    <property type="entry name" value="flgK_1st_1"/>
    <property type="match status" value="1"/>
</dbReference>
<dbReference type="GO" id="GO:0005576">
    <property type="term" value="C:extracellular region"/>
    <property type="evidence" value="ECO:0007669"/>
    <property type="project" value="UniProtKB-SubCell"/>
</dbReference>
<feature type="coiled-coil region" evidence="7">
    <location>
        <begin position="155"/>
        <end position="182"/>
    </location>
</feature>
<evidence type="ECO:0000256" key="1">
    <source>
        <dbReference type="ARBA" id="ARBA00004365"/>
    </source>
</evidence>
<evidence type="ECO:0000313" key="12">
    <source>
        <dbReference type="EMBL" id="QQD19720.1"/>
    </source>
</evidence>
<evidence type="ECO:0000256" key="4">
    <source>
        <dbReference type="ARBA" id="ARBA00016244"/>
    </source>
</evidence>
<evidence type="ECO:0000256" key="6">
    <source>
        <dbReference type="ARBA" id="ARBA00023143"/>
    </source>
</evidence>
<evidence type="ECO:0000259" key="8">
    <source>
        <dbReference type="Pfam" id="PF00460"/>
    </source>
</evidence>
<evidence type="ECO:0000259" key="9">
    <source>
        <dbReference type="Pfam" id="PF06429"/>
    </source>
</evidence>
<sequence>MADMLGNALSALVSYQRALATTSHNIANADTEGYSRQRVSFATRIPQQMGELSIGSGVTVSSISRAYDSFATSQLRTVNSAYSQLDTYYQFAAQLDNTLADSEFGVSAALSNFYDSIQTVADDPASISARRLFLAEAQSLSDRFAGMSGYLEDMQQQANTQIQSIASEVNSLTERIADINNLIVESQGQFGGAPSDLLDDRDQALLELNRLVSVSSIEQNDGSMSVFIGNGQALVLGNESVQVKTTRSPLDVTRLEVALDIGGQTSVITQSLQGGQLGGVLSFRDGLLTETENELGRIALALSASVNEQNQAGVDLYGDRGQAVFNTPQPSVVNSANNSGTATVSATFDNIGDVTGDNLIVRYNGTSWELSKTPSNTAISPDSGSGSVADPFIVGGMALSISGTPAAGDEFLVRPSADAAGALKVEMTDPARVAAAAATRSEAGAANTGTGQISQTEIIDSSDANLANPVDITFLDANTYQINGSGSFAFTAGEPIEVNGNRVVITGTPNAGDQFSILDNAGASGDNRNALALAATEASKLLNGGTVSVQEATGGLVGRIGVATHSADISRQSQANLLAQAEARQQSVSGVNLDEEAANLLKYQQAYQAAAQATSVAKELFQTLMAAF</sequence>
<comment type="similarity">
    <text evidence="3">Belongs to the flagella basal body rod proteins family.</text>
</comment>
<dbReference type="Proteomes" id="UP000596063">
    <property type="component" value="Chromosome"/>
</dbReference>
<dbReference type="PRINTS" id="PR01005">
    <property type="entry name" value="FLGHOOKAP1"/>
</dbReference>
<dbReference type="PANTHER" id="PTHR30033">
    <property type="entry name" value="FLAGELLAR HOOK-ASSOCIATED PROTEIN 1"/>
    <property type="match status" value="1"/>
</dbReference>
<feature type="domain" description="Flagellar hook-associated protein 1 D2-like" evidence="10">
    <location>
        <begin position="334"/>
        <end position="415"/>
    </location>
</feature>
<proteinExistence type="inferred from homology"/>
<accession>A0A7T4R3D1</accession>
<keyword evidence="5" id="KW-0964">Secreted</keyword>
<dbReference type="EMBL" id="CP066167">
    <property type="protein sequence ID" value="QQD19720.1"/>
    <property type="molecule type" value="Genomic_DNA"/>
</dbReference>
<comment type="subcellular location">
    <subcellularLocation>
        <location evidence="1">Bacterial flagellum</location>
    </subcellularLocation>
    <subcellularLocation>
        <location evidence="2">Secreted</location>
    </subcellularLocation>
</comment>
<feature type="domain" description="Flagellar basal-body/hook protein C-terminal" evidence="9">
    <location>
        <begin position="588"/>
        <end position="625"/>
    </location>
</feature>
<evidence type="ECO:0000256" key="3">
    <source>
        <dbReference type="ARBA" id="ARBA00009677"/>
    </source>
</evidence>
<protein>
    <recommendedName>
        <fullName evidence="4">Flagellar hook-associated protein 1</fullName>
    </recommendedName>
</protein>
<reference evidence="12 13" key="1">
    <citation type="submission" date="2020-12" db="EMBL/GenBank/DDBJ databases">
        <authorList>
            <person name="Shan Y."/>
        </authorList>
    </citation>
    <scope>NUCLEOTIDE SEQUENCE [LARGE SCALE GENOMIC DNA]</scope>
    <source>
        <strain evidence="13">csc3.9</strain>
    </source>
</reference>
<dbReference type="InterPro" id="IPR001444">
    <property type="entry name" value="Flag_bb_rod_N"/>
</dbReference>
<dbReference type="Pfam" id="PF00460">
    <property type="entry name" value="Flg_bb_rod"/>
    <property type="match status" value="1"/>
</dbReference>
<evidence type="ECO:0000259" key="11">
    <source>
        <dbReference type="Pfam" id="PF22638"/>
    </source>
</evidence>
<evidence type="ECO:0000256" key="7">
    <source>
        <dbReference type="SAM" id="Coils"/>
    </source>
</evidence>
<dbReference type="GO" id="GO:0044780">
    <property type="term" value="P:bacterial-type flagellum assembly"/>
    <property type="evidence" value="ECO:0007669"/>
    <property type="project" value="InterPro"/>
</dbReference>
<dbReference type="GO" id="GO:0005198">
    <property type="term" value="F:structural molecule activity"/>
    <property type="evidence" value="ECO:0007669"/>
    <property type="project" value="InterPro"/>
</dbReference>
<keyword evidence="12" id="KW-0969">Cilium</keyword>
<feature type="domain" description="Flagellar basal body rod protein N-terminal" evidence="8">
    <location>
        <begin position="7"/>
        <end position="34"/>
    </location>
</feature>
<dbReference type="GO" id="GO:0009424">
    <property type="term" value="C:bacterial-type flagellum hook"/>
    <property type="evidence" value="ECO:0007669"/>
    <property type="project" value="InterPro"/>
</dbReference>
<dbReference type="InterPro" id="IPR053927">
    <property type="entry name" value="FlgK_helical"/>
</dbReference>
<dbReference type="InterPro" id="IPR002371">
    <property type="entry name" value="FlgK"/>
</dbReference>
<dbReference type="InterPro" id="IPR010930">
    <property type="entry name" value="Flg_bb/hook_C_dom"/>
</dbReference>
<dbReference type="KEGG" id="snan:I6N98_07720"/>
<dbReference type="NCBIfam" id="TIGR02492">
    <property type="entry name" value="flgK_ends"/>
    <property type="match status" value="1"/>
</dbReference>
<dbReference type="RefSeq" id="WP_198571204.1">
    <property type="nucleotide sequence ID" value="NZ_CP066167.1"/>
</dbReference>
<evidence type="ECO:0000256" key="5">
    <source>
        <dbReference type="ARBA" id="ARBA00022525"/>
    </source>
</evidence>
<gene>
    <name evidence="12" type="primary">flgK</name>
    <name evidence="12" type="ORF">I6N98_07720</name>
</gene>
<dbReference type="SUPFAM" id="SSF64518">
    <property type="entry name" value="Phase 1 flagellin"/>
    <property type="match status" value="2"/>
</dbReference>
<dbReference type="AlphaFoldDB" id="A0A7T4R3D1"/>
<evidence type="ECO:0000313" key="13">
    <source>
        <dbReference type="Proteomes" id="UP000596063"/>
    </source>
</evidence>
<organism evidence="12 13">
    <name type="scientific">Spongiibacter nanhainus</name>
    <dbReference type="NCBI Taxonomy" id="2794344"/>
    <lineage>
        <taxon>Bacteria</taxon>
        <taxon>Pseudomonadati</taxon>
        <taxon>Pseudomonadota</taxon>
        <taxon>Gammaproteobacteria</taxon>
        <taxon>Cellvibrionales</taxon>
        <taxon>Spongiibacteraceae</taxon>
        <taxon>Spongiibacter</taxon>
    </lineage>
</organism>
<keyword evidence="7" id="KW-0175">Coiled coil</keyword>
<dbReference type="Pfam" id="PF06429">
    <property type="entry name" value="Flg_bbr_C"/>
    <property type="match status" value="1"/>
</dbReference>
<feature type="domain" description="Flagellar hook-associated protein FlgK helical" evidence="11">
    <location>
        <begin position="93"/>
        <end position="325"/>
    </location>
</feature>
<dbReference type="Pfam" id="PF22638">
    <property type="entry name" value="FlgK_D1"/>
    <property type="match status" value="1"/>
</dbReference>
<evidence type="ECO:0000256" key="2">
    <source>
        <dbReference type="ARBA" id="ARBA00004613"/>
    </source>
</evidence>